<dbReference type="Pfam" id="PF02676">
    <property type="entry name" value="TYW3"/>
    <property type="match status" value="1"/>
</dbReference>
<dbReference type="SUPFAM" id="SSF111278">
    <property type="entry name" value="SSo0622-like"/>
    <property type="match status" value="1"/>
</dbReference>
<dbReference type="PANTHER" id="PTHR48418:SF1">
    <property type="entry name" value="TRNA WYBUTOSINE-SYNTHESIZING PROTEIN 3"/>
    <property type="match status" value="1"/>
</dbReference>
<dbReference type="OrthoDB" id="19299at2157"/>
<dbReference type="InterPro" id="IPR003827">
    <property type="entry name" value="tRNA_yW-synthesising"/>
</dbReference>
<dbReference type="EMBL" id="CP002838">
    <property type="protein sequence ID" value="AEM39165.1"/>
    <property type="molecule type" value="Genomic_DNA"/>
</dbReference>
<proteinExistence type="inferred from homology"/>
<dbReference type="InterPro" id="IPR022908">
    <property type="entry name" value="Taw3"/>
</dbReference>
<comment type="similarity">
    <text evidence="1 7">Belongs to the TYW3 family.</text>
</comment>
<evidence type="ECO:0000256" key="1">
    <source>
        <dbReference type="ARBA" id="ARBA00008569"/>
    </source>
</evidence>
<dbReference type="HAMAP" id="MF_00266">
    <property type="entry name" value="TYW3_archaea"/>
    <property type="match status" value="1"/>
</dbReference>
<organism evidence="10 11">
    <name type="scientific">Pyrolobus fumarii (strain DSM 11204 / 1A)</name>
    <dbReference type="NCBI Taxonomy" id="694429"/>
    <lineage>
        <taxon>Archaea</taxon>
        <taxon>Thermoproteota</taxon>
        <taxon>Thermoprotei</taxon>
        <taxon>Desulfurococcales</taxon>
        <taxon>Pyrodictiaceae</taxon>
        <taxon>Pyrolobus</taxon>
    </lineage>
</organism>
<comment type="function">
    <text evidence="7">S-adenosyl-L-methionine-dependent methyltransferase that acts as a component of the wyosine derivatives biosynthesis pathway. Probably methylates N-4 position of wybutosine-86 to produce wybutosine-72.</text>
</comment>
<dbReference type="EC" id="2.1.1.282" evidence="7"/>
<sequence>METPDEKLWLDRKIRSWERLWEDLEIGYLDRDIIDILVEFFLRPKSFTTSSCSGRIVVMDAEYPWDKEETMIIFKKHEPVTVDEIIEVVERPLAYRPWLSVQGPIIHVETLDIDEAFEVLEIARRAGFKHSGILASTKKGILVELRTGIRVNIPLGSRDNLWVDKERLRDIISLANNALRQAKDRLARLRDELRKARPASLWSPPSIPPAAQHYLKLLGVSPAVK</sequence>
<name>G0EGE0_PYRF1</name>
<evidence type="ECO:0000256" key="6">
    <source>
        <dbReference type="ARBA" id="ARBA00030554"/>
    </source>
</evidence>
<keyword evidence="2 7" id="KW-0489">Methyltransferase</keyword>
<dbReference type="Proteomes" id="UP000001037">
    <property type="component" value="Chromosome"/>
</dbReference>
<keyword evidence="4 7" id="KW-0949">S-adenosyl-L-methionine</keyword>
<dbReference type="GO" id="GO:0031591">
    <property type="term" value="P:wybutosine biosynthetic process"/>
    <property type="evidence" value="ECO:0007669"/>
    <property type="project" value="InterPro"/>
</dbReference>
<evidence type="ECO:0000256" key="2">
    <source>
        <dbReference type="ARBA" id="ARBA00022603"/>
    </source>
</evidence>
<feature type="coiled-coil region" evidence="8">
    <location>
        <begin position="165"/>
        <end position="199"/>
    </location>
</feature>
<gene>
    <name evidence="7" type="primary">taw3</name>
    <name evidence="10" type="ordered locus">Pyrfu_1306</name>
</gene>
<comment type="catalytic activity">
    <reaction evidence="7">
        <text>4-demethyl-7-[(3S)-3-amino-3-carboxypropyl]wyosine(37) in tRNA(Phe) + S-adenosyl-L-methionine = 7-[(3S)-3-amino-3-carboxypropyl]wyosine(37) in tRNA(Phe) + S-adenosyl-L-homocysteine + H(+)</text>
        <dbReference type="Rhea" id="RHEA:36635"/>
        <dbReference type="Rhea" id="RHEA-COMP:10378"/>
        <dbReference type="Rhea" id="RHEA-COMP:10379"/>
        <dbReference type="ChEBI" id="CHEBI:15378"/>
        <dbReference type="ChEBI" id="CHEBI:57856"/>
        <dbReference type="ChEBI" id="CHEBI:59789"/>
        <dbReference type="ChEBI" id="CHEBI:73543"/>
        <dbReference type="ChEBI" id="CHEBI:73550"/>
        <dbReference type="EC" id="2.1.1.282"/>
    </reaction>
</comment>
<dbReference type="NCBIfam" id="NF003263">
    <property type="entry name" value="PRK04235.1-1"/>
    <property type="match status" value="1"/>
</dbReference>
<dbReference type="InParanoid" id="G0EGE0"/>
<keyword evidence="8" id="KW-0175">Coiled coil</keyword>
<reference evidence="10 11" key="1">
    <citation type="journal article" date="2011" name="Stand. Genomic Sci.">
        <title>Complete genome sequence of the hyperthermophilic chemolithoautotroph Pyrolobus fumarii type strain (1A).</title>
        <authorList>
            <person name="Anderson I."/>
            <person name="Goker M."/>
            <person name="Nolan M."/>
            <person name="Lucas S."/>
            <person name="Hammon N."/>
            <person name="Deshpande S."/>
            <person name="Cheng J.F."/>
            <person name="Tapia R."/>
            <person name="Han C."/>
            <person name="Goodwin L."/>
            <person name="Pitluck S."/>
            <person name="Huntemann M."/>
            <person name="Liolios K."/>
            <person name="Ivanova N."/>
            <person name="Pagani I."/>
            <person name="Mavromatis K."/>
            <person name="Ovchinikova G."/>
            <person name="Pati A."/>
            <person name="Chen A."/>
            <person name="Palaniappan K."/>
            <person name="Land M."/>
            <person name="Hauser L."/>
            <person name="Brambilla E.M."/>
            <person name="Huber H."/>
            <person name="Yasawong M."/>
            <person name="Rohde M."/>
            <person name="Spring S."/>
            <person name="Abt B."/>
            <person name="Sikorski J."/>
            <person name="Wirth R."/>
            <person name="Detter J.C."/>
            <person name="Woyke T."/>
            <person name="Bristow J."/>
            <person name="Eisen J.A."/>
            <person name="Markowitz V."/>
            <person name="Hugenholtz P."/>
            <person name="Kyrpides N.C."/>
            <person name="Klenk H.P."/>
            <person name="Lapidus A."/>
        </authorList>
    </citation>
    <scope>NUCLEOTIDE SEQUENCE [LARGE SCALE GENOMIC DNA]</scope>
    <source>
        <strain evidence="11">DSM 11204 / 1A</strain>
    </source>
</reference>
<evidence type="ECO:0000313" key="10">
    <source>
        <dbReference type="EMBL" id="AEM39165.1"/>
    </source>
</evidence>
<evidence type="ECO:0000256" key="7">
    <source>
        <dbReference type="HAMAP-Rule" id="MF_00266"/>
    </source>
</evidence>
<dbReference type="GO" id="GO:0008175">
    <property type="term" value="F:tRNA methyltransferase activity"/>
    <property type="evidence" value="ECO:0007669"/>
    <property type="project" value="InterPro"/>
</dbReference>
<dbReference type="FunCoup" id="G0EGE0">
    <property type="interactions" value="56"/>
</dbReference>
<evidence type="ECO:0000313" key="11">
    <source>
        <dbReference type="Proteomes" id="UP000001037"/>
    </source>
</evidence>
<evidence type="ECO:0000259" key="9">
    <source>
        <dbReference type="Pfam" id="PF02676"/>
    </source>
</evidence>
<dbReference type="GeneID" id="11138489"/>
<dbReference type="InterPro" id="IPR036602">
    <property type="entry name" value="tRNA_yW-synthesising-like_sf"/>
</dbReference>
<dbReference type="AlphaFoldDB" id="G0EGE0"/>
<keyword evidence="11" id="KW-1185">Reference proteome</keyword>
<dbReference type="RefSeq" id="WP_014026842.1">
    <property type="nucleotide sequence ID" value="NC_015931.1"/>
</dbReference>
<dbReference type="HOGENOM" id="CLU_047426_2_1_2"/>
<protein>
    <recommendedName>
        <fullName evidence="6 7">tRNA(Phe) 7-((3-amino-3-carboxypropyl)-4-demethylwyosine(37)-N(4))-methyltransferase</fullName>
        <ecNumber evidence="7">2.1.1.282</ecNumber>
    </recommendedName>
    <alternativeName>
        <fullName evidence="7">tRNA wyosine derivatives biosynthesis protein Taw3</fullName>
    </alternativeName>
</protein>
<evidence type="ECO:0000256" key="4">
    <source>
        <dbReference type="ARBA" id="ARBA00022691"/>
    </source>
</evidence>
<evidence type="ECO:0000256" key="3">
    <source>
        <dbReference type="ARBA" id="ARBA00022679"/>
    </source>
</evidence>
<evidence type="ECO:0000256" key="8">
    <source>
        <dbReference type="SAM" id="Coils"/>
    </source>
</evidence>
<feature type="domain" description="tRNA wybutosine-synthesizing protein" evidence="9">
    <location>
        <begin position="12"/>
        <end position="194"/>
    </location>
</feature>
<accession>G0EGE0</accession>
<dbReference type="PANTHER" id="PTHR48418">
    <property type="entry name" value="TRNA WYBUTOSINE-SYNTHESIZING PROTEIN 3"/>
    <property type="match status" value="1"/>
</dbReference>
<dbReference type="eggNOG" id="arCOG04156">
    <property type="taxonomic scope" value="Archaea"/>
</dbReference>
<dbReference type="KEGG" id="pfm:Pyrfu_1306"/>
<dbReference type="GO" id="GO:0030488">
    <property type="term" value="P:tRNA methylation"/>
    <property type="evidence" value="ECO:0007669"/>
    <property type="project" value="InterPro"/>
</dbReference>
<dbReference type="Gene3D" id="3.30.1960.10">
    <property type="entry name" value="tRNA wybutosine-synthesizing-like"/>
    <property type="match status" value="1"/>
</dbReference>
<keyword evidence="3 7" id="KW-0808">Transferase</keyword>
<dbReference type="STRING" id="694429.Pyrfu_1306"/>
<evidence type="ECO:0000256" key="5">
    <source>
        <dbReference type="ARBA" id="ARBA00022694"/>
    </source>
</evidence>
<keyword evidence="5 7" id="KW-0819">tRNA processing</keyword>